<name>A0ABW9FFU8_9NOCA</name>
<comment type="caution">
    <text evidence="1">The sequence shown here is derived from an EMBL/GenBank/DDBJ whole genome shotgun (WGS) entry which is preliminary data.</text>
</comment>
<organism evidence="1 2">
    <name type="scientific">Rhodococcus parequi</name>
    <dbReference type="NCBI Taxonomy" id="3137122"/>
    <lineage>
        <taxon>Bacteria</taxon>
        <taxon>Bacillati</taxon>
        <taxon>Actinomycetota</taxon>
        <taxon>Actinomycetes</taxon>
        <taxon>Mycobacteriales</taxon>
        <taxon>Nocardiaceae</taxon>
        <taxon>Rhodococcus</taxon>
    </lineage>
</organism>
<protein>
    <recommendedName>
        <fullName evidence="3">Abortive infection protein-like C-terminal domain-containing protein</fullName>
    </recommendedName>
</protein>
<accession>A0ABW9FFU8</accession>
<keyword evidence="2" id="KW-1185">Reference proteome</keyword>
<dbReference type="RefSeq" id="WP_420164597.1">
    <property type="nucleotide sequence ID" value="NZ_JBDLNV010000004.1"/>
</dbReference>
<dbReference type="EMBL" id="JBDLNV010000004">
    <property type="protein sequence ID" value="MFM1724037.1"/>
    <property type="molecule type" value="Genomic_DNA"/>
</dbReference>
<reference evidence="1 2" key="1">
    <citation type="submission" date="2023-11" db="EMBL/GenBank/DDBJ databases">
        <authorList>
            <person name="Val-Calvo J."/>
            <person name="Scortti M."/>
            <person name="Vazquez-Boland J."/>
        </authorList>
    </citation>
    <scope>NUCLEOTIDE SEQUENCE [LARGE SCALE GENOMIC DNA]</scope>
    <source>
        <strain evidence="1 2">PAM 2766</strain>
    </source>
</reference>
<dbReference type="Proteomes" id="UP001629745">
    <property type="component" value="Unassembled WGS sequence"/>
</dbReference>
<proteinExistence type="predicted"/>
<sequence>MDDSFMLGVAVRAKIRVAVDTSRTELMNSLLQQCLNDQDKFLDVIDAVLSFRPDTYRKGLARTLLDAGSAWTVSAEGDSLERRVDATAREQFELASSPDDDAARELREAWAQAYGLTPDPSDAWDHAIKAVEAALWPLVVPKNPTATLGTIEKAIVAKPSKWNLALESNSIGGVETLHALLKMMWPNPDRHATGATRVPTQQEAEGVVQIAVLIVQWVRAGMFTLENAPAGAGPLSNPSVPVV</sequence>
<evidence type="ECO:0008006" key="3">
    <source>
        <dbReference type="Google" id="ProtNLM"/>
    </source>
</evidence>
<gene>
    <name evidence="1" type="ORF">ABEU20_002613</name>
</gene>
<evidence type="ECO:0000313" key="2">
    <source>
        <dbReference type="Proteomes" id="UP001629745"/>
    </source>
</evidence>
<evidence type="ECO:0000313" key="1">
    <source>
        <dbReference type="EMBL" id="MFM1724037.1"/>
    </source>
</evidence>